<dbReference type="InterPro" id="IPR042277">
    <property type="entry name" value="IST1-like"/>
</dbReference>
<protein>
    <submittedName>
        <fullName evidence="2">Ist1</fullName>
    </submittedName>
</protein>
<evidence type="ECO:0000256" key="1">
    <source>
        <dbReference type="ARBA" id="ARBA00005536"/>
    </source>
</evidence>
<dbReference type="Gene3D" id="1.20.1260.60">
    <property type="entry name" value="Vacuolar protein sorting-associated protein Ist1"/>
    <property type="match status" value="1"/>
</dbReference>
<accession>A0ABQ8XBG9</accession>
<name>A0ABQ8XBG9_9EUKA</name>
<dbReference type="Proteomes" id="UP001150062">
    <property type="component" value="Unassembled WGS sequence"/>
</dbReference>
<evidence type="ECO:0000313" key="2">
    <source>
        <dbReference type="EMBL" id="KAJ6229429.1"/>
    </source>
</evidence>
<comment type="caution">
    <text evidence="2">The sequence shown here is derived from an EMBL/GenBank/DDBJ whole genome shotgun (WGS) entry which is preliminary data.</text>
</comment>
<reference evidence="2" key="1">
    <citation type="submission" date="2022-08" db="EMBL/GenBank/DDBJ databases">
        <title>Novel sulfate-reducing endosymbionts in the free-living metamonad Anaeramoeba.</title>
        <authorList>
            <person name="Jerlstrom-Hultqvist J."/>
            <person name="Cepicka I."/>
            <person name="Gallot-Lavallee L."/>
            <person name="Salas-Leiva D."/>
            <person name="Curtis B.A."/>
            <person name="Zahonova K."/>
            <person name="Pipaliya S."/>
            <person name="Dacks J."/>
            <person name="Roger A.J."/>
        </authorList>
    </citation>
    <scope>NUCLEOTIDE SEQUENCE</scope>
    <source>
        <strain evidence="2">Schooner1</strain>
    </source>
</reference>
<comment type="similarity">
    <text evidence="1">Belongs to the IST1 family.</text>
</comment>
<dbReference type="Pfam" id="PF03398">
    <property type="entry name" value="Ist1"/>
    <property type="match status" value="1"/>
</dbReference>
<dbReference type="InterPro" id="IPR005061">
    <property type="entry name" value="Ist1"/>
</dbReference>
<dbReference type="PANTHER" id="PTHR12161:SF5">
    <property type="entry name" value="IST1 HOMOLOG"/>
    <property type="match status" value="1"/>
</dbReference>
<gene>
    <name evidence="2" type="ORF">M0813_07862</name>
</gene>
<proteinExistence type="inferred from homology"/>
<dbReference type="EMBL" id="JAOAOG010000321">
    <property type="protein sequence ID" value="KAJ6229429.1"/>
    <property type="molecule type" value="Genomic_DNA"/>
</dbReference>
<keyword evidence="3" id="KW-1185">Reference proteome</keyword>
<evidence type="ECO:0000313" key="3">
    <source>
        <dbReference type="Proteomes" id="UP001150062"/>
    </source>
</evidence>
<organism evidence="2 3">
    <name type="scientific">Anaeramoeba flamelloides</name>
    <dbReference type="NCBI Taxonomy" id="1746091"/>
    <lineage>
        <taxon>Eukaryota</taxon>
        <taxon>Metamonada</taxon>
        <taxon>Anaeramoebidae</taxon>
        <taxon>Anaeramoeba</taxon>
    </lineage>
</organism>
<dbReference type="PANTHER" id="PTHR12161">
    <property type="entry name" value="IST1 FAMILY MEMBER"/>
    <property type="match status" value="1"/>
</dbReference>
<sequence>MGKKFKPTESKVTLKLAIKRIHLLQQKKVNQVKNQKRAIATLLSNGKDESARIKVEQVIRDDFLCDAYEMLTLLCDLLLVRFQVLVSEKTCTEDILEAVATIIYVSKKLEVKELTILKSQFVLKYGKEFVLKHLQNKEKVVHEKIVQYLSIMIPEPRLVLQYLEEIAELHDVEWDPEIALPNLVRKVRPKIEPIQTMNFNQGNNQLSQMPMINNSNDLLFQQAMGTTQSLTMNDFNMNQNTMNQMQFQNMNNMNNMNNTNNMNVPMNMNKRKTQDLEFDNLSKRLDDLNKK</sequence>